<dbReference type="InterPro" id="IPR023780">
    <property type="entry name" value="Chromo_domain"/>
</dbReference>
<evidence type="ECO:0000256" key="1">
    <source>
        <dbReference type="ARBA" id="ARBA00004123"/>
    </source>
</evidence>
<dbReference type="CDD" id="cd18627">
    <property type="entry name" value="CD_polycomb_like"/>
    <property type="match status" value="1"/>
</dbReference>
<reference evidence="8" key="3">
    <citation type="submission" date="2025-09" db="UniProtKB">
        <authorList>
            <consortium name="Ensembl"/>
        </authorList>
    </citation>
    <scope>IDENTIFICATION</scope>
</reference>
<dbReference type="InterPro" id="IPR023779">
    <property type="entry name" value="Chromodomain_CS"/>
</dbReference>
<dbReference type="Pfam" id="PF17218">
    <property type="entry name" value="CBX7_C"/>
    <property type="match status" value="1"/>
</dbReference>
<dbReference type="RefSeq" id="XP_026205509.1">
    <property type="nucleotide sequence ID" value="XM_026349724.1"/>
</dbReference>
<dbReference type="GO" id="GO:0000122">
    <property type="term" value="P:negative regulation of transcription by RNA polymerase II"/>
    <property type="evidence" value="ECO:0007669"/>
    <property type="project" value="TreeGrafter"/>
</dbReference>
<dbReference type="Gene3D" id="2.40.50.40">
    <property type="match status" value="1"/>
</dbReference>
<dbReference type="Pfam" id="PF00385">
    <property type="entry name" value="Chromo"/>
    <property type="match status" value="1"/>
</dbReference>
<feature type="compositionally biased region" description="Basic and acidic residues" evidence="6">
    <location>
        <begin position="290"/>
        <end position="304"/>
    </location>
</feature>
<dbReference type="InterPro" id="IPR017984">
    <property type="entry name" value="Chromo_dom_subgr"/>
</dbReference>
<evidence type="ECO:0000256" key="5">
    <source>
        <dbReference type="ARBA" id="ARBA00023242"/>
    </source>
</evidence>
<dbReference type="GO" id="GO:0000785">
    <property type="term" value="C:chromatin"/>
    <property type="evidence" value="ECO:0007669"/>
    <property type="project" value="TreeGrafter"/>
</dbReference>
<feature type="compositionally biased region" description="Basic and acidic residues" evidence="6">
    <location>
        <begin position="177"/>
        <end position="202"/>
    </location>
</feature>
<protein>
    <recommendedName>
        <fullName evidence="7">Chromo domain-containing protein</fullName>
    </recommendedName>
</protein>
<dbReference type="PANTHER" id="PTHR46389:SF1">
    <property type="entry name" value="CHROMOBOX PROTEIN HOMOLOG 8"/>
    <property type="match status" value="1"/>
</dbReference>
<evidence type="ECO:0000256" key="3">
    <source>
        <dbReference type="ARBA" id="ARBA00023015"/>
    </source>
</evidence>
<evidence type="ECO:0000259" key="7">
    <source>
        <dbReference type="PROSITE" id="PS50013"/>
    </source>
</evidence>
<dbReference type="SMART" id="SM00298">
    <property type="entry name" value="CHROMO"/>
    <property type="match status" value="1"/>
</dbReference>
<keyword evidence="2" id="KW-0678">Repressor</keyword>
<dbReference type="PROSITE" id="PS50013">
    <property type="entry name" value="CHROMO_2"/>
    <property type="match status" value="1"/>
</dbReference>
<keyword evidence="4" id="KW-0804">Transcription</keyword>
<dbReference type="PANTHER" id="PTHR46389">
    <property type="entry name" value="POLYCOMB GROUP PROTEIN PC"/>
    <property type="match status" value="1"/>
</dbReference>
<dbReference type="GO" id="GO:0003682">
    <property type="term" value="F:chromatin binding"/>
    <property type="evidence" value="ECO:0007669"/>
    <property type="project" value="TreeGrafter"/>
</dbReference>
<evidence type="ECO:0000313" key="9">
    <source>
        <dbReference type="Proteomes" id="UP000265040"/>
    </source>
</evidence>
<keyword evidence="9" id="KW-1185">Reference proteome</keyword>
<sequence>MELSAVGESVFAAESIIKRRIRRGRWEYLVKWKGWSQKYSTWEPEENILDARLFAAFEERERERELFGPKKRGPKPETFLLKAKAKEKTYEFRREAPRGIQVSYPIPEPVITPRAREGLRTVVPTIFPPSAVNRGESVHVRLPEPERRPGPTPPAALTLHESAQFPRKRGRKPKLHLHYDKDDGSSSAEPDTKRIRLLEEPVPHGLSKMPRRLHHHGEASDRSLIQLTKRFQEETTITPKSCSEQRHAHGSSSLSYTCAFNPDVRRSDQGVHRTHCLRRMSVPQHSKLRHSADHRSHQVKESSLPREQPAAICTQSESIDDTSALPASSWTPSFTNVDSVTVTDVTMNFLTVTIKENSTDKGFFRDKR</sequence>
<dbReference type="InterPro" id="IPR033773">
    <property type="entry name" value="CBX7_C"/>
</dbReference>
<dbReference type="InterPro" id="IPR052458">
    <property type="entry name" value="PcG_PRC1-like_component"/>
</dbReference>
<dbReference type="AlphaFoldDB" id="A0A7N6ANY5"/>
<evidence type="ECO:0000313" key="8">
    <source>
        <dbReference type="Ensembl" id="ENSATEP00000051053.1"/>
    </source>
</evidence>
<dbReference type="InParanoid" id="A0A7N6ANY5"/>
<dbReference type="Proteomes" id="UP000265040">
    <property type="component" value="Chromosome 8"/>
</dbReference>
<keyword evidence="3" id="KW-0805">Transcription regulation</keyword>
<dbReference type="GeneTree" id="ENSGT00940000158476"/>
<dbReference type="PROSITE" id="PS00598">
    <property type="entry name" value="CHROMO_1"/>
    <property type="match status" value="1"/>
</dbReference>
<dbReference type="InterPro" id="IPR000953">
    <property type="entry name" value="Chromo/chromo_shadow_dom"/>
</dbReference>
<dbReference type="OMA" id="RLHHHGE"/>
<organism evidence="8 9">
    <name type="scientific">Anabas testudineus</name>
    <name type="common">Climbing perch</name>
    <name type="synonym">Anthias testudineus</name>
    <dbReference type="NCBI Taxonomy" id="64144"/>
    <lineage>
        <taxon>Eukaryota</taxon>
        <taxon>Metazoa</taxon>
        <taxon>Chordata</taxon>
        <taxon>Craniata</taxon>
        <taxon>Vertebrata</taxon>
        <taxon>Euteleostomi</taxon>
        <taxon>Actinopterygii</taxon>
        <taxon>Neopterygii</taxon>
        <taxon>Teleostei</taxon>
        <taxon>Neoteleostei</taxon>
        <taxon>Acanthomorphata</taxon>
        <taxon>Anabantaria</taxon>
        <taxon>Anabantiformes</taxon>
        <taxon>Anabantoidei</taxon>
        <taxon>Anabantidae</taxon>
        <taxon>Anabas</taxon>
    </lineage>
</organism>
<dbReference type="Ensembl" id="ENSATET00000072611.2">
    <property type="protein sequence ID" value="ENSATEP00000051053.1"/>
    <property type="gene ID" value="ENSATEG00000025484.2"/>
</dbReference>
<dbReference type="GeneID" id="113155165"/>
<dbReference type="OrthoDB" id="1918685at2759"/>
<name>A0A7N6ANY5_ANATE</name>
<reference evidence="8" key="2">
    <citation type="submission" date="2025-08" db="UniProtKB">
        <authorList>
            <consortium name="Ensembl"/>
        </authorList>
    </citation>
    <scope>IDENTIFICATION</scope>
</reference>
<feature type="domain" description="Chromo" evidence="7">
    <location>
        <begin position="11"/>
        <end position="69"/>
    </location>
</feature>
<feature type="compositionally biased region" description="Basic residues" evidence="6">
    <location>
        <begin position="166"/>
        <end position="176"/>
    </location>
</feature>
<accession>A0A7N6ANY5</accession>
<dbReference type="FunFam" id="2.40.50.40:FF:000006">
    <property type="entry name" value="Chromobox protein homolog 7"/>
    <property type="match status" value="1"/>
</dbReference>
<dbReference type="PRINTS" id="PR00504">
    <property type="entry name" value="CHROMODOMAIN"/>
</dbReference>
<evidence type="ECO:0000256" key="4">
    <source>
        <dbReference type="ARBA" id="ARBA00023163"/>
    </source>
</evidence>
<evidence type="ECO:0000256" key="6">
    <source>
        <dbReference type="SAM" id="MobiDB-lite"/>
    </source>
</evidence>
<dbReference type="CTD" id="100150672"/>
<reference evidence="8" key="1">
    <citation type="submission" date="2021-04" db="EMBL/GenBank/DDBJ databases">
        <authorList>
            <consortium name="Wellcome Sanger Institute Data Sharing"/>
        </authorList>
    </citation>
    <scope>NUCLEOTIDE SEQUENCE [LARGE SCALE GENOMIC DNA]</scope>
</reference>
<proteinExistence type="predicted"/>
<dbReference type="GO" id="GO:0035102">
    <property type="term" value="C:PRC1 complex"/>
    <property type="evidence" value="ECO:0007669"/>
    <property type="project" value="TreeGrafter"/>
</dbReference>
<comment type="subcellular location">
    <subcellularLocation>
        <location evidence="1">Nucleus</location>
    </subcellularLocation>
</comment>
<evidence type="ECO:0000256" key="2">
    <source>
        <dbReference type="ARBA" id="ARBA00022491"/>
    </source>
</evidence>
<dbReference type="InterPro" id="IPR016197">
    <property type="entry name" value="Chromo-like_dom_sf"/>
</dbReference>
<keyword evidence="5" id="KW-0539">Nucleus</keyword>
<feature type="region of interest" description="Disordered" evidence="6">
    <location>
        <begin position="283"/>
        <end position="310"/>
    </location>
</feature>
<dbReference type="SUPFAM" id="SSF54160">
    <property type="entry name" value="Chromo domain-like"/>
    <property type="match status" value="1"/>
</dbReference>
<feature type="region of interest" description="Disordered" evidence="6">
    <location>
        <begin position="164"/>
        <end position="225"/>
    </location>
</feature>